<dbReference type="EMBL" id="CP035758">
    <property type="protein sequence ID" value="QBD77775.1"/>
    <property type="molecule type" value="Genomic_DNA"/>
</dbReference>
<comment type="subcellular location">
    <subcellularLocation>
        <location evidence="1">Cytoplasm</location>
    </subcellularLocation>
</comment>
<keyword evidence="4" id="KW-0762">Sugar transport</keyword>
<keyword evidence="10" id="KW-1185">Reference proteome</keyword>
<evidence type="ECO:0000256" key="6">
    <source>
        <dbReference type="ARBA" id="ARBA00022683"/>
    </source>
</evidence>
<keyword evidence="7" id="KW-0418">Kinase</keyword>
<evidence type="ECO:0000313" key="10">
    <source>
        <dbReference type="Proteomes" id="UP000290365"/>
    </source>
</evidence>
<organism evidence="9 10">
    <name type="scientific">Ktedonosporobacter rubrisoli</name>
    <dbReference type="NCBI Taxonomy" id="2509675"/>
    <lineage>
        <taxon>Bacteria</taxon>
        <taxon>Bacillati</taxon>
        <taxon>Chloroflexota</taxon>
        <taxon>Ktedonobacteria</taxon>
        <taxon>Ktedonobacterales</taxon>
        <taxon>Ktedonosporobacteraceae</taxon>
        <taxon>Ktedonosporobacter</taxon>
    </lineage>
</organism>
<dbReference type="PROSITE" id="PS51101">
    <property type="entry name" value="PTS_EIIB_TYPE_4"/>
    <property type="match status" value="1"/>
</dbReference>
<protein>
    <submittedName>
        <fullName evidence="9">PTS mannose/fructose/sorbose transporter subunit IIB</fullName>
    </submittedName>
</protein>
<evidence type="ECO:0000256" key="3">
    <source>
        <dbReference type="ARBA" id="ARBA00022490"/>
    </source>
</evidence>
<dbReference type="SUPFAM" id="SSF52728">
    <property type="entry name" value="PTS IIb component"/>
    <property type="match status" value="1"/>
</dbReference>
<sequence>MAVVHMRIDNRLIHGQVTTTWVGNIGADYLVVTNDKVANDPVQKMLLPQAARGVPTKVLSIKDTLNFVKSAEAQKGKVMIVAKLPTDALTLLEDGLQPAEINVGNQAPVPGTKFKMVTHSIAVTAADAEVYRAIAAKGYTLTCKMMPSDRPTDFLEALKKNKL</sequence>
<dbReference type="GO" id="GO:0005737">
    <property type="term" value="C:cytoplasm"/>
    <property type="evidence" value="ECO:0007669"/>
    <property type="project" value="UniProtKB-SubCell"/>
</dbReference>
<keyword evidence="6" id="KW-0598">Phosphotransferase system</keyword>
<evidence type="ECO:0000313" key="9">
    <source>
        <dbReference type="EMBL" id="QBD77775.1"/>
    </source>
</evidence>
<evidence type="ECO:0000256" key="7">
    <source>
        <dbReference type="ARBA" id="ARBA00022777"/>
    </source>
</evidence>
<feature type="domain" description="PTS EIIB type-4" evidence="8">
    <location>
        <begin position="1"/>
        <end position="163"/>
    </location>
</feature>
<dbReference type="AlphaFoldDB" id="A0A4P6JR00"/>
<evidence type="ECO:0000259" key="8">
    <source>
        <dbReference type="PROSITE" id="PS51101"/>
    </source>
</evidence>
<reference evidence="9 10" key="1">
    <citation type="submission" date="2019-01" db="EMBL/GenBank/DDBJ databases">
        <title>Ktedonosporobacter rubrisoli SCAWS-G2.</title>
        <authorList>
            <person name="Huang Y."/>
            <person name="Yan B."/>
        </authorList>
    </citation>
    <scope>NUCLEOTIDE SEQUENCE [LARGE SCALE GENOMIC DNA]</scope>
    <source>
        <strain evidence="9 10">SCAWS-G2</strain>
    </source>
</reference>
<name>A0A4P6JR00_KTERU</name>
<evidence type="ECO:0000256" key="2">
    <source>
        <dbReference type="ARBA" id="ARBA00022448"/>
    </source>
</evidence>
<keyword evidence="2" id="KW-0813">Transport</keyword>
<evidence type="ECO:0000256" key="1">
    <source>
        <dbReference type="ARBA" id="ARBA00004496"/>
    </source>
</evidence>
<dbReference type="InterPro" id="IPR004720">
    <property type="entry name" value="PTS_IIB_sorbose-sp"/>
</dbReference>
<gene>
    <name evidence="9" type="ORF">EPA93_17960</name>
</gene>
<accession>A0A4P6JR00</accession>
<dbReference type="RefSeq" id="WP_129888828.1">
    <property type="nucleotide sequence ID" value="NZ_CP035758.1"/>
</dbReference>
<dbReference type="KEGG" id="kbs:EPA93_17960"/>
<evidence type="ECO:0000256" key="5">
    <source>
        <dbReference type="ARBA" id="ARBA00022679"/>
    </source>
</evidence>
<dbReference type="GO" id="GO:0008982">
    <property type="term" value="F:protein-N(PI)-phosphohistidine-sugar phosphotransferase activity"/>
    <property type="evidence" value="ECO:0007669"/>
    <property type="project" value="InterPro"/>
</dbReference>
<dbReference type="Gene3D" id="3.40.35.10">
    <property type="entry name" value="Phosphotransferase system, sorbose subfamily IIB component"/>
    <property type="match status" value="1"/>
</dbReference>
<dbReference type="InterPro" id="IPR036667">
    <property type="entry name" value="PTS_IIB_sorbose-sp_sf"/>
</dbReference>
<evidence type="ECO:0000256" key="4">
    <source>
        <dbReference type="ARBA" id="ARBA00022597"/>
    </source>
</evidence>
<dbReference type="GO" id="GO:0009401">
    <property type="term" value="P:phosphoenolpyruvate-dependent sugar phosphotransferase system"/>
    <property type="evidence" value="ECO:0007669"/>
    <property type="project" value="UniProtKB-KW"/>
</dbReference>
<keyword evidence="5" id="KW-0808">Transferase</keyword>
<dbReference type="GO" id="GO:0016301">
    <property type="term" value="F:kinase activity"/>
    <property type="evidence" value="ECO:0007669"/>
    <property type="project" value="UniProtKB-KW"/>
</dbReference>
<keyword evidence="3" id="KW-0963">Cytoplasm</keyword>
<proteinExistence type="predicted"/>
<dbReference type="Pfam" id="PF03830">
    <property type="entry name" value="PTSIIB_sorb"/>
    <property type="match status" value="1"/>
</dbReference>
<dbReference type="OrthoDB" id="9788818at2"/>
<dbReference type="Proteomes" id="UP000290365">
    <property type="component" value="Chromosome"/>
</dbReference>